<proteinExistence type="predicted"/>
<dbReference type="GO" id="GO:0009055">
    <property type="term" value="F:electron transfer activity"/>
    <property type="evidence" value="ECO:0007669"/>
    <property type="project" value="InterPro"/>
</dbReference>
<dbReference type="InterPro" id="IPR002386">
    <property type="entry name" value="Amicyanin/Pseudoazurin"/>
</dbReference>
<dbReference type="AlphaFoldDB" id="A0A927FWH7"/>
<keyword evidence="8" id="KW-0732">Signal</keyword>
<dbReference type="GO" id="GO:0005507">
    <property type="term" value="F:copper ion binding"/>
    <property type="evidence" value="ECO:0007669"/>
    <property type="project" value="InterPro"/>
</dbReference>
<dbReference type="PRINTS" id="PR00156">
    <property type="entry name" value="COPPERBLUE"/>
</dbReference>
<gene>
    <name evidence="10" type="ORF">IC608_17365</name>
</gene>
<evidence type="ECO:0000256" key="4">
    <source>
        <dbReference type="ARBA" id="ARBA00022764"/>
    </source>
</evidence>
<dbReference type="Pfam" id="PF00127">
    <property type="entry name" value="Copper-bind"/>
    <property type="match status" value="1"/>
</dbReference>
<dbReference type="SUPFAM" id="SSF49503">
    <property type="entry name" value="Cupredoxins"/>
    <property type="match status" value="1"/>
</dbReference>
<protein>
    <submittedName>
        <fullName evidence="10">Pseudoazurin</fullName>
    </submittedName>
</protein>
<dbReference type="InterPro" id="IPR001235">
    <property type="entry name" value="Copper_blue_Plastocyanin"/>
</dbReference>
<feature type="signal peptide" evidence="8">
    <location>
        <begin position="1"/>
        <end position="23"/>
    </location>
</feature>
<keyword evidence="3 7" id="KW-0479">Metal-binding</keyword>
<keyword evidence="4" id="KW-0574">Periplasm</keyword>
<evidence type="ECO:0000256" key="5">
    <source>
        <dbReference type="ARBA" id="ARBA00022982"/>
    </source>
</evidence>
<dbReference type="InterPro" id="IPR008972">
    <property type="entry name" value="Cupredoxin"/>
</dbReference>
<comment type="caution">
    <text evidence="10">The sequence shown here is derived from an EMBL/GenBank/DDBJ whole genome shotgun (WGS) entry which is preliminary data.</text>
</comment>
<dbReference type="EMBL" id="JACYFU010000006">
    <property type="protein sequence ID" value="MBD8067241.1"/>
    <property type="molecule type" value="Genomic_DNA"/>
</dbReference>
<reference evidence="10" key="1">
    <citation type="submission" date="2020-09" db="EMBL/GenBank/DDBJ databases">
        <title>Genome seq and assembly of Devosia sp.</title>
        <authorList>
            <person name="Chhetri G."/>
        </authorList>
    </citation>
    <scope>NUCLEOTIDE SEQUENCE</scope>
    <source>
        <strain evidence="10">PTR5</strain>
    </source>
</reference>
<keyword evidence="5" id="KW-0249">Electron transport</keyword>
<evidence type="ECO:0000256" key="2">
    <source>
        <dbReference type="ARBA" id="ARBA00022448"/>
    </source>
</evidence>
<keyword evidence="6 7" id="KW-0186">Copper</keyword>
<evidence type="ECO:0000256" key="7">
    <source>
        <dbReference type="PIRSR" id="PIRSR602386-1"/>
    </source>
</evidence>
<accession>A0A927FWH7</accession>
<keyword evidence="11" id="KW-1185">Reference proteome</keyword>
<feature type="binding site" evidence="7">
    <location>
        <position position="110"/>
    </location>
    <ligand>
        <name>Cu cation</name>
        <dbReference type="ChEBI" id="CHEBI:23378"/>
    </ligand>
</feature>
<dbReference type="InterPro" id="IPR000923">
    <property type="entry name" value="BlueCu_1"/>
</dbReference>
<keyword evidence="2" id="KW-0813">Transport</keyword>
<evidence type="ECO:0000259" key="9">
    <source>
        <dbReference type="Pfam" id="PF00127"/>
    </source>
</evidence>
<feature type="domain" description="Blue (type 1) copper" evidence="9">
    <location>
        <begin position="32"/>
        <end position="116"/>
    </location>
</feature>
<sequence length="145" mass="15019">MKTWMTMLLAASMLAGAAVSASAADVQVLVTKLGTDGAEMVFEPALARVAVGDTVTFIPQDKTLNIETIQGLLPEGAARVKGEAGEKITVNFATPGVYGFKSKAHYADGMVGLILVGDAAIPDLDFTRAPSAAHLRLDAMAASQQ</sequence>
<organism evidence="10 11">
    <name type="scientific">Devosia oryzisoli</name>
    <dbReference type="NCBI Taxonomy" id="2774138"/>
    <lineage>
        <taxon>Bacteria</taxon>
        <taxon>Pseudomonadati</taxon>
        <taxon>Pseudomonadota</taxon>
        <taxon>Alphaproteobacteria</taxon>
        <taxon>Hyphomicrobiales</taxon>
        <taxon>Devosiaceae</taxon>
        <taxon>Devosia</taxon>
    </lineage>
</organism>
<dbReference type="Gene3D" id="2.60.40.420">
    <property type="entry name" value="Cupredoxins - blue copper proteins"/>
    <property type="match status" value="1"/>
</dbReference>
<comment type="cofactor">
    <cofactor evidence="7">
        <name>Cu cation</name>
        <dbReference type="ChEBI" id="CHEBI:23378"/>
    </cofactor>
    <text evidence="7">Binds 1 copper ion per subunit.</text>
</comment>
<dbReference type="Proteomes" id="UP000654108">
    <property type="component" value="Unassembled WGS sequence"/>
</dbReference>
<dbReference type="PRINTS" id="PR00155">
    <property type="entry name" value="AMICYANIN"/>
</dbReference>
<feature type="chain" id="PRO_5037021010" evidence="8">
    <location>
        <begin position="24"/>
        <end position="145"/>
    </location>
</feature>
<comment type="subcellular location">
    <subcellularLocation>
        <location evidence="1">Periplasm</location>
    </subcellularLocation>
</comment>
<evidence type="ECO:0000256" key="3">
    <source>
        <dbReference type="ARBA" id="ARBA00022723"/>
    </source>
</evidence>
<dbReference type="GO" id="GO:0042597">
    <property type="term" value="C:periplasmic space"/>
    <property type="evidence" value="ECO:0007669"/>
    <property type="project" value="UniProtKB-SubCell"/>
</dbReference>
<evidence type="ECO:0000313" key="11">
    <source>
        <dbReference type="Proteomes" id="UP000654108"/>
    </source>
</evidence>
<feature type="binding site" evidence="7">
    <location>
        <position position="105"/>
    </location>
    <ligand>
        <name>Cu cation</name>
        <dbReference type="ChEBI" id="CHEBI:23378"/>
    </ligand>
</feature>
<evidence type="ECO:0000256" key="1">
    <source>
        <dbReference type="ARBA" id="ARBA00004418"/>
    </source>
</evidence>
<evidence type="ECO:0000256" key="6">
    <source>
        <dbReference type="ARBA" id="ARBA00023008"/>
    </source>
</evidence>
<name>A0A927FWH7_9HYPH</name>
<dbReference type="RefSeq" id="WP_191778135.1">
    <property type="nucleotide sequence ID" value="NZ_JACYFU010000006.1"/>
</dbReference>
<evidence type="ECO:0000256" key="8">
    <source>
        <dbReference type="SAM" id="SignalP"/>
    </source>
</evidence>
<evidence type="ECO:0000313" key="10">
    <source>
        <dbReference type="EMBL" id="MBD8067241.1"/>
    </source>
</evidence>